<sequence>MDPRQFLETTDWAHLDHAYGFVTSREVAILAGLLDGDRDALIAAEHLLDASFFHQGNLYLGTPAAFRVLVDAMHTWPTERLIQAGFEDELIWHLCHLGRRIHDELDDPTEPVRPGEPIDHDAVAAWNRIVDEVLVIRTERFPTLEARRRCDEELWRRLWRNQVVGLIDLVPDVVALLLPLTRGKDQVSRDATEVLVPWLTLPGAEQARVEVTAGLRRDLDAQLADPGPGLIDVLWRLHELDEDLTPLLDHPDLEVRGFAALSRPDPATLDVLVKAVVASCAVAEEAVYELGRMKPPLERVVPAVVAWLQRMDHVSLALGPWQWLIVISLPTHPEHDPWRILPDRPSPAQLDVLEAVAANPVFWERSFGGRRAMGLGEMTRDDLVTLLGTHGRPGDGVRSTGAEVAEGIAALTAAHPDRDGADWLRALHPLVEAVGPGVPTRAMLLALLEAALVADAPPMDEAWRHITQPPELEWPPGAAPPPGEPDPTGHAEALAVIAFQAAELHRLAEAGRLGEVGWGVASPTGNTWYNATSHTLLECGAAALEDHGLTVVWGWRLLAQLLELGRIYE</sequence>
<evidence type="ECO:0000313" key="1">
    <source>
        <dbReference type="EMBL" id="RRD04453.1"/>
    </source>
</evidence>
<accession>A0A3P1T7N4</accession>
<reference evidence="1 2" key="1">
    <citation type="submission" date="2018-11" db="EMBL/GenBank/DDBJ databases">
        <title>Genomes From Bacteria Associated with the Canine Oral Cavity: a Test Case for Automated Genome-Based Taxonomic Assignment.</title>
        <authorList>
            <person name="Coil D.A."/>
            <person name="Jospin G."/>
            <person name="Darling A.E."/>
            <person name="Wallis C."/>
            <person name="Davis I.J."/>
            <person name="Harris S."/>
            <person name="Eisen J.A."/>
            <person name="Holcombe L.J."/>
            <person name="O'Flynn C."/>
        </authorList>
    </citation>
    <scope>NUCLEOTIDE SEQUENCE [LARGE SCALE GENOMIC DNA]</scope>
    <source>
        <strain evidence="1 2">OH887_COT-365</strain>
    </source>
</reference>
<organism evidence="1 2">
    <name type="scientific">Arachnia propionica</name>
    <dbReference type="NCBI Taxonomy" id="1750"/>
    <lineage>
        <taxon>Bacteria</taxon>
        <taxon>Bacillati</taxon>
        <taxon>Actinomycetota</taxon>
        <taxon>Actinomycetes</taxon>
        <taxon>Propionibacteriales</taxon>
        <taxon>Propionibacteriaceae</taxon>
        <taxon>Arachnia</taxon>
    </lineage>
</organism>
<dbReference type="OrthoDB" id="289700at2"/>
<proteinExistence type="predicted"/>
<name>A0A3P1T7N4_9ACTN</name>
<comment type="caution">
    <text evidence="1">The sequence shown here is derived from an EMBL/GenBank/DDBJ whole genome shotgun (WGS) entry which is preliminary data.</text>
</comment>
<protein>
    <submittedName>
        <fullName evidence="1">Uncharacterized protein</fullName>
    </submittedName>
</protein>
<dbReference type="RefSeq" id="WP_124845083.1">
    <property type="nucleotide sequence ID" value="NZ_RQZG01000011.1"/>
</dbReference>
<dbReference type="AlphaFoldDB" id="A0A3P1T7N4"/>
<dbReference type="Proteomes" id="UP000280819">
    <property type="component" value="Unassembled WGS sequence"/>
</dbReference>
<evidence type="ECO:0000313" key="2">
    <source>
        <dbReference type="Proteomes" id="UP000280819"/>
    </source>
</evidence>
<gene>
    <name evidence="1" type="ORF">EII34_10375</name>
</gene>
<dbReference type="EMBL" id="RQZG01000011">
    <property type="protein sequence ID" value="RRD04453.1"/>
    <property type="molecule type" value="Genomic_DNA"/>
</dbReference>